<dbReference type="EMBL" id="CP012175">
    <property type="protein sequence ID" value="AKV80781.1"/>
    <property type="molecule type" value="Genomic_DNA"/>
</dbReference>
<dbReference type="EMBL" id="CP012173">
    <property type="protein sequence ID" value="AKV76285.1"/>
    <property type="molecule type" value="Genomic_DNA"/>
</dbReference>
<evidence type="ECO:0000313" key="14">
    <source>
        <dbReference type="Proteomes" id="UP000062475"/>
    </source>
</evidence>
<evidence type="ECO:0000313" key="11">
    <source>
        <dbReference type="Proteomes" id="UP000056255"/>
    </source>
</evidence>
<evidence type="ECO:0000259" key="2">
    <source>
        <dbReference type="Pfam" id="PF03070"/>
    </source>
</evidence>
<evidence type="ECO:0000313" key="13">
    <source>
        <dbReference type="Proteomes" id="UP000062398"/>
    </source>
</evidence>
<evidence type="ECO:0000313" key="15">
    <source>
        <dbReference type="Proteomes" id="UP000068832"/>
    </source>
</evidence>
<feature type="domain" description="UCP032676 C2H2 type zinc-finger" evidence="3">
    <location>
        <begin position="1"/>
        <end position="59"/>
    </location>
</feature>
<evidence type="ECO:0000313" key="7">
    <source>
        <dbReference type="EMBL" id="AKV78536.1"/>
    </source>
</evidence>
<feature type="domain" description="Thiaminase-2/PQQC" evidence="2">
    <location>
        <begin position="69"/>
        <end position="279"/>
    </location>
</feature>
<dbReference type="Proteomes" id="UP000062398">
    <property type="component" value="Chromosome"/>
</dbReference>
<evidence type="ECO:0000313" key="8">
    <source>
        <dbReference type="EMBL" id="AKV80781.1"/>
    </source>
</evidence>
<dbReference type="InterPro" id="IPR004305">
    <property type="entry name" value="Thiaminase-2/PQQC"/>
</dbReference>
<evidence type="ECO:0000313" key="6">
    <source>
        <dbReference type="EMBL" id="AKV76285.1"/>
    </source>
</evidence>
<gene>
    <name evidence="4" type="ORF">HA72_0987</name>
    <name evidence="5" type="ORF">MsedA_1000</name>
    <name evidence="6" type="ORF">MsedB_1002</name>
    <name evidence="7" type="ORF">MsedC_1000</name>
    <name evidence="8" type="ORF">MsedD_1001</name>
    <name evidence="9" type="ORF">MsedE_1002</name>
</gene>
<evidence type="ECO:0000313" key="4">
    <source>
        <dbReference type="EMBL" id="AIM27141.1"/>
    </source>
</evidence>
<dbReference type="InterPro" id="IPR017004">
    <property type="entry name" value="UCP032676_PqqC"/>
</dbReference>
<dbReference type="SUPFAM" id="SSF48613">
    <property type="entry name" value="Heme oxygenase-like"/>
    <property type="match status" value="1"/>
</dbReference>
<protein>
    <submittedName>
        <fullName evidence="4">TENA/THI-4 domain protein</fullName>
    </submittedName>
    <submittedName>
        <fullName evidence="5">TenA family transcriptional regulator</fullName>
    </submittedName>
</protein>
<evidence type="ECO:0000313" key="12">
    <source>
        <dbReference type="Proteomes" id="UP000061362"/>
    </source>
</evidence>
<dbReference type="Pfam" id="PF03070">
    <property type="entry name" value="TENA_THI-4"/>
    <property type="match status" value="1"/>
</dbReference>
<reference evidence="4 10" key="1">
    <citation type="journal article" date="2014" name="J. Bacteriol.">
        <title>Role of an Archaeal PitA Transporter in the Copper and Arsenic Resistance of Metallosphaera sedula, an Extreme Thermoacidophile.</title>
        <authorList>
            <person name="McCarthy S."/>
            <person name="Ai C."/>
            <person name="Wheaton G."/>
            <person name="Tevatia R."/>
            <person name="Eckrich V."/>
            <person name="Kelly R."/>
            <person name="Blum P."/>
        </authorList>
    </citation>
    <scope>NUCLEOTIDE SEQUENCE [LARGE SCALE GENOMIC DNA]</scope>
    <source>
        <strain evidence="4 10">CuR1</strain>
    </source>
</reference>
<dbReference type="OMA" id="MWLNRNL"/>
<dbReference type="Pfam" id="PF16293">
    <property type="entry name" value="zf-C2H2_9"/>
    <property type="match status" value="1"/>
</dbReference>
<dbReference type="AlphaFoldDB" id="A0A088E4B3"/>
<organism evidence="4 10">
    <name type="scientific">Metallosphaera sedula</name>
    <dbReference type="NCBI Taxonomy" id="43687"/>
    <lineage>
        <taxon>Archaea</taxon>
        <taxon>Thermoproteota</taxon>
        <taxon>Thermoprotei</taxon>
        <taxon>Sulfolobales</taxon>
        <taxon>Sulfolobaceae</taxon>
        <taxon>Metallosphaera</taxon>
    </lineage>
</organism>
<dbReference type="Proteomes" id="UP000056255">
    <property type="component" value="Chromosome"/>
</dbReference>
<dbReference type="PATRIC" id="fig|43687.5.peg.1021"/>
<reference evidence="12 13" key="2">
    <citation type="journal article" date="2015" name="Genome Announc.">
        <title>Complete Genome Sequences of Evolved Arsenate-Resistant Metallosphaera sedula Strains.</title>
        <authorList>
            <person name="Ai C."/>
            <person name="McCarthy S."/>
            <person name="Schackwitz W."/>
            <person name="Martin J."/>
            <person name="Lipzen A."/>
            <person name="Blum P."/>
        </authorList>
    </citation>
    <scope>NUCLEOTIDE SEQUENCE [LARGE SCALE GENOMIC DNA]</scope>
    <source>
        <strain evidence="7 13">ARS120-1</strain>
        <strain evidence="8 12">ARS120-2</strain>
        <strain evidence="5 15">ARS50-1</strain>
        <strain evidence="6 14">ARS50-2</strain>
    </source>
</reference>
<evidence type="ECO:0000313" key="9">
    <source>
        <dbReference type="EMBL" id="AKV83026.1"/>
    </source>
</evidence>
<dbReference type="Proteomes" id="UP000068832">
    <property type="component" value="Chromosome"/>
</dbReference>
<dbReference type="InterPro" id="IPR016084">
    <property type="entry name" value="Haem_Oase-like_multi-hlx"/>
</dbReference>
<dbReference type="Proteomes" id="UP000061362">
    <property type="component" value="Chromosome"/>
</dbReference>
<dbReference type="InterPro" id="IPR032553">
    <property type="entry name" value="UCP032676_Znf-C2H2"/>
</dbReference>
<evidence type="ECO:0000256" key="1">
    <source>
        <dbReference type="ARBA" id="ARBA00023002"/>
    </source>
</evidence>
<dbReference type="EMBL" id="CP008822">
    <property type="protein sequence ID" value="AIM27141.1"/>
    <property type="molecule type" value="Genomic_DNA"/>
</dbReference>
<dbReference type="Gene3D" id="1.20.910.10">
    <property type="entry name" value="Heme oxygenase-like"/>
    <property type="match status" value="1"/>
</dbReference>
<name>A0A088E4B3_9CREN</name>
<dbReference type="PIRSF" id="PIRSF032676">
    <property type="entry name" value="UCP032676_PQQC"/>
    <property type="match status" value="1"/>
</dbReference>
<dbReference type="OrthoDB" id="56558at2157"/>
<dbReference type="Proteomes" id="UP000062475">
    <property type="component" value="Chromosome"/>
</dbReference>
<reference evidence="9 11" key="3">
    <citation type="submission" date="2015-07" db="EMBL/GenBank/DDBJ databases">
        <title>Physiological, transcriptional responses and genome re-sequencing of acid resistant extremely thermoacidophilic Metallosphaera sedula SARC-M1.</title>
        <authorList>
            <person name="Ai C."/>
            <person name="McCarthy S."/>
            <person name="Eckrich V."/>
            <person name="Rudrappa D."/>
            <person name="Qiu G."/>
            <person name="Blum P."/>
        </authorList>
    </citation>
    <scope>NUCLEOTIDE SEQUENCE [LARGE SCALE GENOMIC DNA]</scope>
    <source>
        <strain evidence="9 11">SARC-M1</strain>
    </source>
</reference>
<sequence length="291" mass="33892">MPICPACEIKLESWGSVSSHMIQQASRSDPGHVMWLNRNLSLREMPQEELAKRLETFFSGELRSWIISRFIEKFYGDKPHPFMIAMQNPIREVLLGYVLEHQHFLVNWVRVLSKIVYETDQVDVIRFELENITTEFVGTESSPSHYELLLRMGESMGMKREEILSTPPLKGTVEAINTWRKLSQRNWVEVMAAMHSLELVADKNLRRYGAKIHYFNEKILDSNDFPEAVKNFLMEGYEADQYHAEEALDLVERYAVDQERVKVTVLKSFDTFSKYLLSRLERALLLSGVIA</sequence>
<evidence type="ECO:0000313" key="10">
    <source>
        <dbReference type="Proteomes" id="UP000029084"/>
    </source>
</evidence>
<dbReference type="GeneID" id="91755456"/>
<dbReference type="RefSeq" id="WP_012020942.1">
    <property type="nucleotide sequence ID" value="NZ_CP008822.1"/>
</dbReference>
<evidence type="ECO:0000313" key="5">
    <source>
        <dbReference type="EMBL" id="AKV74045.1"/>
    </source>
</evidence>
<dbReference type="EMBL" id="CP012176">
    <property type="protein sequence ID" value="AKV83026.1"/>
    <property type="molecule type" value="Genomic_DNA"/>
</dbReference>
<dbReference type="EMBL" id="CP012174">
    <property type="protein sequence ID" value="AKV78536.1"/>
    <property type="molecule type" value="Genomic_DNA"/>
</dbReference>
<dbReference type="Proteomes" id="UP000029084">
    <property type="component" value="Chromosome"/>
</dbReference>
<keyword evidence="1" id="KW-0560">Oxidoreductase</keyword>
<evidence type="ECO:0000259" key="3">
    <source>
        <dbReference type="Pfam" id="PF16293"/>
    </source>
</evidence>
<dbReference type="PANTHER" id="PTHR40279">
    <property type="entry name" value="PQQC-LIKE PROTEIN"/>
    <property type="match status" value="1"/>
</dbReference>
<dbReference type="InterPro" id="IPR039068">
    <property type="entry name" value="PqqC-like"/>
</dbReference>
<dbReference type="EMBL" id="CP012172">
    <property type="protein sequence ID" value="AKV74045.1"/>
    <property type="molecule type" value="Genomic_DNA"/>
</dbReference>
<accession>A0A088E4B3</accession>
<dbReference type="GO" id="GO:0016491">
    <property type="term" value="F:oxidoreductase activity"/>
    <property type="evidence" value="ECO:0007669"/>
    <property type="project" value="UniProtKB-KW"/>
</dbReference>
<proteinExistence type="predicted"/>
<dbReference type="PANTHER" id="PTHR40279:SF3">
    <property type="entry name" value="4-AMINOBENZOATE SYNTHASE"/>
    <property type="match status" value="1"/>
</dbReference>